<evidence type="ECO:0000313" key="1">
    <source>
        <dbReference type="EMBL" id="CAG8551521.1"/>
    </source>
</evidence>
<evidence type="ECO:0000313" key="2">
    <source>
        <dbReference type="Proteomes" id="UP000789860"/>
    </source>
</evidence>
<keyword evidence="2" id="KW-1185">Reference proteome</keyword>
<comment type="caution">
    <text evidence="1">The sequence shown here is derived from an EMBL/GenBank/DDBJ whole genome shotgun (WGS) entry which is preliminary data.</text>
</comment>
<name>A0ACA9LUC7_9GLOM</name>
<feature type="non-terminal residue" evidence="1">
    <location>
        <position position="1"/>
    </location>
</feature>
<gene>
    <name evidence="1" type="ORF">SCALOS_LOCUS5197</name>
</gene>
<accession>A0ACA9LUC7</accession>
<reference evidence="1" key="1">
    <citation type="submission" date="2021-06" db="EMBL/GenBank/DDBJ databases">
        <authorList>
            <person name="Kallberg Y."/>
            <person name="Tangrot J."/>
            <person name="Rosling A."/>
        </authorList>
    </citation>
    <scope>NUCLEOTIDE SEQUENCE</scope>
    <source>
        <strain evidence="1">AU212A</strain>
    </source>
</reference>
<dbReference type="Proteomes" id="UP000789860">
    <property type="component" value="Unassembled WGS sequence"/>
</dbReference>
<protein>
    <submittedName>
        <fullName evidence="1">6419_t:CDS:1</fullName>
    </submittedName>
</protein>
<dbReference type="EMBL" id="CAJVPM010008055">
    <property type="protein sequence ID" value="CAG8551521.1"/>
    <property type="molecule type" value="Genomic_DNA"/>
</dbReference>
<sequence>YKKVFEMSQLRGKIIQERKLKSIEKTAKQIHNSNILLPIVSNSEENYSFQESDLELDQWEEVVANWLMLLRNEQFEEDLDSTEIDETVHPATSQEAK</sequence>
<proteinExistence type="predicted"/>
<organism evidence="1 2">
    <name type="scientific">Scutellospora calospora</name>
    <dbReference type="NCBI Taxonomy" id="85575"/>
    <lineage>
        <taxon>Eukaryota</taxon>
        <taxon>Fungi</taxon>
        <taxon>Fungi incertae sedis</taxon>
        <taxon>Mucoromycota</taxon>
        <taxon>Glomeromycotina</taxon>
        <taxon>Glomeromycetes</taxon>
        <taxon>Diversisporales</taxon>
        <taxon>Gigasporaceae</taxon>
        <taxon>Scutellospora</taxon>
    </lineage>
</organism>